<dbReference type="AlphaFoldDB" id="A0AAE2ZK64"/>
<accession>A0AAE2ZK64</accession>
<evidence type="ECO:0000313" key="2">
    <source>
        <dbReference type="Proteomes" id="UP001196509"/>
    </source>
</evidence>
<dbReference type="Proteomes" id="UP001196509">
    <property type="component" value="Unassembled WGS sequence"/>
</dbReference>
<keyword evidence="2" id="KW-1185">Reference proteome</keyword>
<name>A0AAE2ZK64_9HYPH</name>
<comment type="caution">
    <text evidence="1">The sequence shown here is derived from an EMBL/GenBank/DDBJ whole genome shotgun (WGS) entry which is preliminary data.</text>
</comment>
<sequence length="52" mass="5486">MTKTTNNGIGISKDHLDAQCDVTGAAARITSNPVGFRKLALDWRQAISSAAL</sequence>
<gene>
    <name evidence="1" type="ORF">K1W69_10880</name>
</gene>
<reference evidence="1" key="1">
    <citation type="submission" date="2021-08" db="EMBL/GenBank/DDBJ databases">
        <title>Hoeflea bacterium WL0058 sp. nov., isolated from the sediment.</title>
        <authorList>
            <person name="Wang L."/>
            <person name="Zhang D."/>
        </authorList>
    </citation>
    <scope>NUCLEOTIDE SEQUENCE</scope>
    <source>
        <strain evidence="1">WL0058</strain>
    </source>
</reference>
<organism evidence="1 2">
    <name type="scientific">Flavimaribacter sediminis</name>
    <dbReference type="NCBI Taxonomy" id="2865987"/>
    <lineage>
        <taxon>Bacteria</taxon>
        <taxon>Pseudomonadati</taxon>
        <taxon>Pseudomonadota</taxon>
        <taxon>Alphaproteobacteria</taxon>
        <taxon>Hyphomicrobiales</taxon>
        <taxon>Rhizobiaceae</taxon>
        <taxon>Flavimaribacter</taxon>
    </lineage>
</organism>
<dbReference type="EMBL" id="JAICBX010000002">
    <property type="protein sequence ID" value="MBW8637691.1"/>
    <property type="molecule type" value="Genomic_DNA"/>
</dbReference>
<protein>
    <submittedName>
        <fullName evidence="1">Uncharacterized protein</fullName>
    </submittedName>
</protein>
<proteinExistence type="predicted"/>
<evidence type="ECO:0000313" key="1">
    <source>
        <dbReference type="EMBL" id="MBW8637691.1"/>
    </source>
</evidence>
<dbReference type="RefSeq" id="WP_220228381.1">
    <property type="nucleotide sequence ID" value="NZ_JAICBX010000002.1"/>
</dbReference>